<feature type="transmembrane region" description="Helical" evidence="8">
    <location>
        <begin position="193"/>
        <end position="216"/>
    </location>
</feature>
<comment type="similarity">
    <text evidence="2 7">Belongs to the sodium:solute symporter (SSF) (TC 2.A.21) family.</text>
</comment>
<feature type="transmembrane region" description="Helical" evidence="8">
    <location>
        <begin position="75"/>
        <end position="92"/>
    </location>
</feature>
<evidence type="ECO:0000256" key="1">
    <source>
        <dbReference type="ARBA" id="ARBA00004141"/>
    </source>
</evidence>
<feature type="transmembrane region" description="Helical" evidence="8">
    <location>
        <begin position="308"/>
        <end position="328"/>
    </location>
</feature>
<feature type="transmembrane region" description="Helical" evidence="8">
    <location>
        <begin position="6"/>
        <end position="24"/>
    </location>
</feature>
<evidence type="ECO:0000313" key="10">
    <source>
        <dbReference type="Proteomes" id="UP000188181"/>
    </source>
</evidence>
<keyword evidence="5 8" id="KW-1133">Transmembrane helix</keyword>
<dbReference type="PROSITE" id="PS50283">
    <property type="entry name" value="NA_SOLUT_SYMP_3"/>
    <property type="match status" value="1"/>
</dbReference>
<feature type="transmembrane region" description="Helical" evidence="8">
    <location>
        <begin position="365"/>
        <end position="384"/>
    </location>
</feature>
<feature type="transmembrane region" description="Helical" evidence="8">
    <location>
        <begin position="419"/>
        <end position="440"/>
    </location>
</feature>
<evidence type="ECO:0000256" key="3">
    <source>
        <dbReference type="ARBA" id="ARBA00022448"/>
    </source>
</evidence>
<feature type="transmembrane region" description="Helical" evidence="8">
    <location>
        <begin position="390"/>
        <end position="412"/>
    </location>
</feature>
<dbReference type="InterPro" id="IPR001734">
    <property type="entry name" value="Na/solute_symporter"/>
</dbReference>
<gene>
    <name evidence="9" type="primary">sglT_21</name>
    <name evidence="9" type="ORF">SMSP2_01926</name>
</gene>
<dbReference type="STRING" id="1851148.SMSP2_01926"/>
<dbReference type="InterPro" id="IPR038377">
    <property type="entry name" value="Na/Glc_symporter_sf"/>
</dbReference>
<dbReference type="PANTHER" id="PTHR48086:SF7">
    <property type="entry name" value="SODIUM-SOLUTE SYMPORTER-RELATED"/>
    <property type="match status" value="1"/>
</dbReference>
<organism evidence="9 10">
    <name type="scientific">Limihaloglobus sulfuriphilus</name>
    <dbReference type="NCBI Taxonomy" id="1851148"/>
    <lineage>
        <taxon>Bacteria</taxon>
        <taxon>Pseudomonadati</taxon>
        <taxon>Planctomycetota</taxon>
        <taxon>Phycisphaerae</taxon>
        <taxon>Sedimentisphaerales</taxon>
        <taxon>Sedimentisphaeraceae</taxon>
        <taxon>Limihaloglobus</taxon>
    </lineage>
</organism>
<dbReference type="EMBL" id="CP019646">
    <property type="protein sequence ID" value="AQQ71551.1"/>
    <property type="molecule type" value="Genomic_DNA"/>
</dbReference>
<evidence type="ECO:0000256" key="4">
    <source>
        <dbReference type="ARBA" id="ARBA00022692"/>
    </source>
</evidence>
<proteinExistence type="inferred from homology"/>
<feature type="transmembrane region" description="Helical" evidence="8">
    <location>
        <begin position="161"/>
        <end position="181"/>
    </location>
</feature>
<feature type="transmembrane region" description="Helical" evidence="8">
    <location>
        <begin position="45"/>
        <end position="69"/>
    </location>
</feature>
<dbReference type="GO" id="GO:0022857">
    <property type="term" value="F:transmembrane transporter activity"/>
    <property type="evidence" value="ECO:0007669"/>
    <property type="project" value="InterPro"/>
</dbReference>
<reference evidence="10" key="1">
    <citation type="submission" date="2017-02" db="EMBL/GenBank/DDBJ databases">
        <title>Comparative genomics and description of representatives of a novel lineage of planctomycetes thriving in anoxic sediments.</title>
        <authorList>
            <person name="Spring S."/>
            <person name="Bunk B."/>
            <person name="Sproer C."/>
        </authorList>
    </citation>
    <scope>NUCLEOTIDE SEQUENCE [LARGE SCALE GENOMIC DNA]</scope>
    <source>
        <strain evidence="10">SM-Chi-D1</strain>
    </source>
</reference>
<accession>A0A1Q2MFS7</accession>
<dbReference type="Gene3D" id="1.20.1730.10">
    <property type="entry name" value="Sodium/glucose cotransporter"/>
    <property type="match status" value="1"/>
</dbReference>
<evidence type="ECO:0000256" key="8">
    <source>
        <dbReference type="SAM" id="Phobius"/>
    </source>
</evidence>
<keyword evidence="10" id="KW-1185">Reference proteome</keyword>
<evidence type="ECO:0000256" key="2">
    <source>
        <dbReference type="ARBA" id="ARBA00006434"/>
    </source>
</evidence>
<feature type="transmembrane region" description="Helical" evidence="8">
    <location>
        <begin position="452"/>
        <end position="471"/>
    </location>
</feature>
<dbReference type="RefSeq" id="WP_146683716.1">
    <property type="nucleotide sequence ID" value="NZ_CP019646.1"/>
</dbReference>
<dbReference type="OrthoDB" id="9814523at2"/>
<keyword evidence="4 8" id="KW-0812">Transmembrane</keyword>
<feature type="transmembrane region" description="Helical" evidence="8">
    <location>
        <begin position="119"/>
        <end position="141"/>
    </location>
</feature>
<feature type="transmembrane region" description="Helical" evidence="8">
    <location>
        <begin position="236"/>
        <end position="254"/>
    </location>
</feature>
<evidence type="ECO:0000256" key="7">
    <source>
        <dbReference type="RuleBase" id="RU362091"/>
    </source>
</evidence>
<dbReference type="KEGG" id="pbas:SMSP2_01926"/>
<keyword evidence="6 8" id="KW-0472">Membrane</keyword>
<feature type="transmembrane region" description="Helical" evidence="8">
    <location>
        <begin position="275"/>
        <end position="296"/>
    </location>
</feature>
<evidence type="ECO:0000256" key="6">
    <source>
        <dbReference type="ARBA" id="ARBA00023136"/>
    </source>
</evidence>
<evidence type="ECO:0000313" key="9">
    <source>
        <dbReference type="EMBL" id="AQQ71551.1"/>
    </source>
</evidence>
<protein>
    <submittedName>
        <fullName evidence="9">Na(+)/glucose symporter</fullName>
    </submittedName>
</protein>
<dbReference type="Pfam" id="PF00474">
    <property type="entry name" value="SSF"/>
    <property type="match status" value="1"/>
</dbReference>
<dbReference type="CDD" id="cd10322">
    <property type="entry name" value="SLC5sbd"/>
    <property type="match status" value="1"/>
</dbReference>
<sequence>MTILDYLIFALYMAGVLAIGFYHFRKNKSTEDYYVGSRNIKASHVGLSIVATDVGGGFSIGLGGVGFMMGLAGTWLLFTGLVGAWLTAVFVIPRIKAIDADKNFFTYPDFLRNRYNGKVALLAAIISGIGYLGFTGAQLLAGAKLASATILPKSPFGMDPILFALLVIAVVTILYTVVGGLKAVIYTDTIQWVILLSGLIFVTIPVTLFKIGGISALTETLPKEYFSLGNITAVKFINWMVTIIPIWLIGMTLYQRMYACKDEKQAKRAWYIAGIFEYPIMSFTGVFLGMCARVVFPEAEAEMALPMLVRDILPIGVTGIVIASYFSAIMSTADSCLMASSGNFVNDVIERYFIKNISAKGSMRLSMLATLIIGATAVIMAAQFEMVLDAILYAYAFMVSGLFVPTLGAYFWKKSSCAGAFAGMISGGVLTLLLLTKTIALPGSLARIGLDASFYGIVLSAAFFIVFSLTMPDKLKNEDKTIKNNEVNS</sequence>
<keyword evidence="3" id="KW-0813">Transport</keyword>
<comment type="subcellular location">
    <subcellularLocation>
        <location evidence="1">Membrane</location>
        <topology evidence="1">Multi-pass membrane protein</topology>
    </subcellularLocation>
</comment>
<dbReference type="Proteomes" id="UP000188181">
    <property type="component" value="Chromosome"/>
</dbReference>
<dbReference type="InterPro" id="IPR050277">
    <property type="entry name" value="Sodium:Solute_Symporter"/>
</dbReference>
<dbReference type="PANTHER" id="PTHR48086">
    <property type="entry name" value="SODIUM/PROLINE SYMPORTER-RELATED"/>
    <property type="match status" value="1"/>
</dbReference>
<evidence type="ECO:0000256" key="5">
    <source>
        <dbReference type="ARBA" id="ARBA00022989"/>
    </source>
</evidence>
<dbReference type="AlphaFoldDB" id="A0A1Q2MFS7"/>
<name>A0A1Q2MFS7_9BACT</name>
<dbReference type="GO" id="GO:0005886">
    <property type="term" value="C:plasma membrane"/>
    <property type="evidence" value="ECO:0007669"/>
    <property type="project" value="TreeGrafter"/>
</dbReference>